<dbReference type="SMART" id="SM00028">
    <property type="entry name" value="TPR"/>
    <property type="match status" value="2"/>
</dbReference>
<dbReference type="SUPFAM" id="SSF48452">
    <property type="entry name" value="TPR-like"/>
    <property type="match status" value="1"/>
</dbReference>
<dbReference type="Pfam" id="PF13432">
    <property type="entry name" value="TPR_16"/>
    <property type="match status" value="1"/>
</dbReference>
<evidence type="ECO:0000256" key="1">
    <source>
        <dbReference type="PROSITE-ProRule" id="PRU00339"/>
    </source>
</evidence>
<dbReference type="GO" id="GO:0005524">
    <property type="term" value="F:ATP binding"/>
    <property type="evidence" value="ECO:0007669"/>
    <property type="project" value="InterPro"/>
</dbReference>
<gene>
    <name evidence="5" type="ORF">ENP34_05215</name>
</gene>
<dbReference type="EMBL" id="DSIY01000125">
    <property type="protein sequence ID" value="HEG90823.1"/>
    <property type="molecule type" value="Genomic_DNA"/>
</dbReference>
<evidence type="ECO:0000256" key="3">
    <source>
        <dbReference type="SAM" id="SignalP"/>
    </source>
</evidence>
<keyword evidence="3" id="KW-0732">Signal</keyword>
<dbReference type="AlphaFoldDB" id="A0A831TAI8"/>
<dbReference type="Gene3D" id="3.90.70.10">
    <property type="entry name" value="Cysteine proteinases"/>
    <property type="match status" value="1"/>
</dbReference>
<dbReference type="InterPro" id="IPR019734">
    <property type="entry name" value="TPR_rpt"/>
</dbReference>
<sequence>MTTSTRTRMKQTGTLIGSGLMVMALALSACGTNPSAGAVPGAPTATAEAVVATPESPTPTPQEAATPTPSPQPSPTVAPTPEPTPTTEPTPTPTPTPEPLPPSAYLEPMTHAYQTWNNCAAVSTSMVLSYYGITMTQQQLGPIFRPNSDDKHVEPPQLVAFFPQYGLQTRIVEGGSIEVVKRLVAAGFPVITPQWLDHKPDAIGHYRVVRGYDDNRGGFIVNDSMLGPDVLIPYDEFEELWRAFNYRYLPVYRPEDELRVLAILGEDADPQRNYQRALALFQRLAEERTDDAYVWFSIGTSHFLLGDYQAAVQAYERAEAIGLPPKMLWYQFWPVVAYNNIGNHQRALELATAQIATAGTFGEMRYERGRAFEAMGNLDAAIAEYRRALRDDANLTVAREALARLGAAP</sequence>
<evidence type="ECO:0000313" key="5">
    <source>
        <dbReference type="EMBL" id="HEG90823.1"/>
    </source>
</evidence>
<reference evidence="5" key="1">
    <citation type="journal article" date="2020" name="mSystems">
        <title>Genome- and Community-Level Interaction Insights into Carbon Utilization and Element Cycling Functions of Hydrothermarchaeota in Hydrothermal Sediment.</title>
        <authorList>
            <person name="Zhou Z."/>
            <person name="Liu Y."/>
            <person name="Xu W."/>
            <person name="Pan J."/>
            <person name="Luo Z.H."/>
            <person name="Li M."/>
        </authorList>
    </citation>
    <scope>NUCLEOTIDE SEQUENCE [LARGE SCALE GENOMIC DNA]</scope>
    <source>
        <strain evidence="5">SpSt-210</strain>
    </source>
</reference>
<feature type="signal peptide" evidence="3">
    <location>
        <begin position="1"/>
        <end position="29"/>
    </location>
</feature>
<dbReference type="InterPro" id="IPR011990">
    <property type="entry name" value="TPR-like_helical_dom_sf"/>
</dbReference>
<dbReference type="GO" id="GO:0008233">
    <property type="term" value="F:peptidase activity"/>
    <property type="evidence" value="ECO:0007669"/>
    <property type="project" value="InterPro"/>
</dbReference>
<keyword evidence="1" id="KW-0802">TPR repeat</keyword>
<feature type="region of interest" description="Disordered" evidence="2">
    <location>
        <begin position="38"/>
        <end position="105"/>
    </location>
</feature>
<protein>
    <submittedName>
        <fullName evidence="5">Tetratricopeptide repeat protein</fullName>
    </submittedName>
</protein>
<accession>A0A831TAI8</accession>
<dbReference type="Pfam" id="PF13181">
    <property type="entry name" value="TPR_8"/>
    <property type="match status" value="1"/>
</dbReference>
<feature type="domain" description="Peptidase C39" evidence="4">
    <location>
        <begin position="111"/>
        <end position="248"/>
    </location>
</feature>
<feature type="repeat" description="TPR" evidence="1">
    <location>
        <begin position="362"/>
        <end position="395"/>
    </location>
</feature>
<feature type="chain" id="PRO_5032948630" evidence="3">
    <location>
        <begin position="30"/>
        <end position="409"/>
    </location>
</feature>
<dbReference type="Pfam" id="PF13529">
    <property type="entry name" value="Peptidase_C39_2"/>
    <property type="match status" value="1"/>
</dbReference>
<feature type="compositionally biased region" description="Low complexity" evidence="2">
    <location>
        <begin position="38"/>
        <end position="67"/>
    </location>
</feature>
<feature type="repeat" description="TPR" evidence="1">
    <location>
        <begin position="292"/>
        <end position="325"/>
    </location>
</feature>
<dbReference type="PROSITE" id="PS50005">
    <property type="entry name" value="TPR"/>
    <property type="match status" value="2"/>
</dbReference>
<feature type="compositionally biased region" description="Pro residues" evidence="2">
    <location>
        <begin position="68"/>
        <end position="102"/>
    </location>
</feature>
<evidence type="ECO:0000256" key="2">
    <source>
        <dbReference type="SAM" id="MobiDB-lite"/>
    </source>
</evidence>
<name>A0A831TAI8_9BACT</name>
<comment type="caution">
    <text evidence="5">The sequence shown here is derived from an EMBL/GenBank/DDBJ whole genome shotgun (WGS) entry which is preliminary data.</text>
</comment>
<evidence type="ECO:0000259" key="4">
    <source>
        <dbReference type="PROSITE" id="PS50990"/>
    </source>
</evidence>
<dbReference type="InterPro" id="IPR039564">
    <property type="entry name" value="Peptidase_C39-like"/>
</dbReference>
<dbReference type="InterPro" id="IPR005074">
    <property type="entry name" value="Peptidase_C39"/>
</dbReference>
<dbReference type="GO" id="GO:0016020">
    <property type="term" value="C:membrane"/>
    <property type="evidence" value="ECO:0007669"/>
    <property type="project" value="InterPro"/>
</dbReference>
<dbReference type="PROSITE" id="PS50990">
    <property type="entry name" value="PEPTIDASE_C39"/>
    <property type="match status" value="1"/>
</dbReference>
<proteinExistence type="predicted"/>
<dbReference type="PROSITE" id="PS51257">
    <property type="entry name" value="PROKAR_LIPOPROTEIN"/>
    <property type="match status" value="1"/>
</dbReference>
<organism evidence="5">
    <name type="scientific">Thermorudis peleae</name>
    <dbReference type="NCBI Taxonomy" id="1382356"/>
    <lineage>
        <taxon>Bacteria</taxon>
        <taxon>Pseudomonadati</taxon>
        <taxon>Thermomicrobiota</taxon>
        <taxon>Thermomicrobia</taxon>
        <taxon>Thermomicrobia incertae sedis</taxon>
        <taxon>Thermorudis</taxon>
    </lineage>
</organism>
<dbReference type="GO" id="GO:0006508">
    <property type="term" value="P:proteolysis"/>
    <property type="evidence" value="ECO:0007669"/>
    <property type="project" value="InterPro"/>
</dbReference>
<dbReference type="Gene3D" id="1.25.40.10">
    <property type="entry name" value="Tetratricopeptide repeat domain"/>
    <property type="match status" value="2"/>
</dbReference>